<organism evidence="1">
    <name type="scientific">marine metagenome</name>
    <dbReference type="NCBI Taxonomy" id="408172"/>
    <lineage>
        <taxon>unclassified sequences</taxon>
        <taxon>metagenomes</taxon>
        <taxon>ecological metagenomes</taxon>
    </lineage>
</organism>
<reference evidence="1" key="1">
    <citation type="submission" date="2018-05" db="EMBL/GenBank/DDBJ databases">
        <authorList>
            <person name="Lanie J.A."/>
            <person name="Ng W.-L."/>
            <person name="Kazmierczak K.M."/>
            <person name="Andrzejewski T.M."/>
            <person name="Davidsen T.M."/>
            <person name="Wayne K.J."/>
            <person name="Tettelin H."/>
            <person name="Glass J.I."/>
            <person name="Rusch D."/>
            <person name="Podicherti R."/>
            <person name="Tsui H.-C.T."/>
            <person name="Winkler M.E."/>
        </authorList>
    </citation>
    <scope>NUCLEOTIDE SEQUENCE</scope>
</reference>
<dbReference type="EMBL" id="UINC01129101">
    <property type="protein sequence ID" value="SVD09271.1"/>
    <property type="molecule type" value="Genomic_DNA"/>
</dbReference>
<feature type="non-terminal residue" evidence="1">
    <location>
        <position position="89"/>
    </location>
</feature>
<sequence>MKKLKKTNSFLVNFEDLGEGRKYADLIFNPIFNTASKNFKILTRSHKKLKNEFFGSDYACVRDEFRMWKREGQSREVKNILISFGGADP</sequence>
<evidence type="ECO:0000313" key="1">
    <source>
        <dbReference type="EMBL" id="SVD09271.1"/>
    </source>
</evidence>
<dbReference type="AlphaFoldDB" id="A0A382SK36"/>
<proteinExistence type="predicted"/>
<gene>
    <name evidence="1" type="ORF">METZ01_LOCUS362125</name>
</gene>
<protein>
    <submittedName>
        <fullName evidence="1">Uncharacterized protein</fullName>
    </submittedName>
</protein>
<name>A0A382SK36_9ZZZZ</name>
<accession>A0A382SK36</accession>